<dbReference type="PANTHER" id="PTHR11493">
    <property type="entry name" value="SULFITE REDUCTASE [NADPH] SUBUNIT BETA-RELATED"/>
    <property type="match status" value="1"/>
</dbReference>
<evidence type="ECO:0000256" key="7">
    <source>
        <dbReference type="ARBA" id="ARBA00023014"/>
    </source>
</evidence>
<comment type="caution">
    <text evidence="9">The sequence shown here is derived from an EMBL/GenBank/DDBJ whole genome shotgun (WGS) entry which is preliminary data.</text>
</comment>
<dbReference type="Pfam" id="PF03460">
    <property type="entry name" value="NIR_SIR_ferr"/>
    <property type="match status" value="1"/>
</dbReference>
<evidence type="ECO:0000256" key="2">
    <source>
        <dbReference type="ARBA" id="ARBA00022485"/>
    </source>
</evidence>
<dbReference type="SUPFAM" id="SSF55124">
    <property type="entry name" value="Nitrite/Sulfite reductase N-terminal domain-like"/>
    <property type="match status" value="1"/>
</dbReference>
<evidence type="ECO:0000256" key="5">
    <source>
        <dbReference type="ARBA" id="ARBA00023002"/>
    </source>
</evidence>
<dbReference type="InterPro" id="IPR006066">
    <property type="entry name" value="NO2/SO3_Rdtase_FeS/sirohaem_BS"/>
</dbReference>
<dbReference type="RefSeq" id="WP_307222176.1">
    <property type="nucleotide sequence ID" value="NZ_CP116940.1"/>
</dbReference>
<evidence type="ECO:0000313" key="10">
    <source>
        <dbReference type="Proteomes" id="UP001239167"/>
    </source>
</evidence>
<dbReference type="SUPFAM" id="SSF56014">
    <property type="entry name" value="Nitrite and sulphite reductase 4Fe-4S domain-like"/>
    <property type="match status" value="1"/>
</dbReference>
<dbReference type="PROSITE" id="PS00198">
    <property type="entry name" value="4FE4S_FER_1"/>
    <property type="match status" value="1"/>
</dbReference>
<evidence type="ECO:0000256" key="1">
    <source>
        <dbReference type="ARBA" id="ARBA00010429"/>
    </source>
</evidence>
<dbReference type="SUPFAM" id="SSF54862">
    <property type="entry name" value="4Fe-4S ferredoxins"/>
    <property type="match status" value="1"/>
</dbReference>
<keyword evidence="2" id="KW-0004">4Fe-4S</keyword>
<dbReference type="InterPro" id="IPR017900">
    <property type="entry name" value="4Fe4S_Fe_S_CS"/>
</dbReference>
<gene>
    <name evidence="9" type="ORF">J2S01_000012</name>
</gene>
<dbReference type="InterPro" id="IPR017896">
    <property type="entry name" value="4Fe4S_Fe-S-bd"/>
</dbReference>
<protein>
    <submittedName>
        <fullName evidence="9">Dissimilatory sulfite reductase (Desulfoviridin) alpha/beta subunit</fullName>
    </submittedName>
</protein>
<comment type="similarity">
    <text evidence="1">Belongs to the nitrite and sulfite reductase 4Fe-4S domain family.</text>
</comment>
<dbReference type="PRINTS" id="PR00397">
    <property type="entry name" value="SIROHAEM"/>
</dbReference>
<evidence type="ECO:0000256" key="4">
    <source>
        <dbReference type="ARBA" id="ARBA00022723"/>
    </source>
</evidence>
<accession>A0ABT9Y3B7</accession>
<dbReference type="InterPro" id="IPR045169">
    <property type="entry name" value="NO2/SO3_Rdtase_4Fe4S_prot"/>
</dbReference>
<keyword evidence="4" id="KW-0479">Metal-binding</keyword>
<reference evidence="9 10" key="1">
    <citation type="submission" date="2023-07" db="EMBL/GenBank/DDBJ databases">
        <title>Genomic Encyclopedia of Type Strains, Phase IV (KMG-IV): sequencing the most valuable type-strain genomes for metagenomic binning, comparative biology and taxonomic classification.</title>
        <authorList>
            <person name="Goeker M."/>
        </authorList>
    </citation>
    <scope>NUCLEOTIDE SEQUENCE [LARGE SCALE GENOMIC DNA]</scope>
    <source>
        <strain evidence="9 10">DSM 16980</strain>
    </source>
</reference>
<name>A0ABT9Y3B7_9FIRM</name>
<dbReference type="Pfam" id="PF01077">
    <property type="entry name" value="NIR_SIR"/>
    <property type="match status" value="1"/>
</dbReference>
<evidence type="ECO:0000313" key="9">
    <source>
        <dbReference type="EMBL" id="MDQ0202327.1"/>
    </source>
</evidence>
<proteinExistence type="inferred from homology"/>
<dbReference type="PANTHER" id="PTHR11493:SF54">
    <property type="entry name" value="ANAEROBIC SULFITE REDUCTASE SUBUNIT C"/>
    <property type="match status" value="1"/>
</dbReference>
<dbReference type="EMBL" id="JAUSUE010000001">
    <property type="protein sequence ID" value="MDQ0202327.1"/>
    <property type="molecule type" value="Genomic_DNA"/>
</dbReference>
<dbReference type="Proteomes" id="UP001239167">
    <property type="component" value="Unassembled WGS sequence"/>
</dbReference>
<dbReference type="InterPro" id="IPR005117">
    <property type="entry name" value="NiRdtase/SiRdtase_haem-b_fer"/>
</dbReference>
<keyword evidence="6" id="KW-0408">Iron</keyword>
<dbReference type="InterPro" id="IPR006067">
    <property type="entry name" value="NO2/SO3_Rdtase_4Fe4S_dom"/>
</dbReference>
<feature type="domain" description="4Fe-4S ferredoxin-type" evidence="8">
    <location>
        <begin position="157"/>
        <end position="186"/>
    </location>
</feature>
<sequence>MGNVDYKELKKGGFMRQIQKGYFSMRLKSVGGHLTAQQLKTIQEVAEKYGHGYIHLTSRQGVEIPFINIDNVDQVKQELAQGGVQVGVCGPRVRTITACQGNKICPSGLIDTVDVAAQLEKRYGGRELPHKFKFGVTGCCNNCLKAEENDLGIKGGVRPAWNDKVCTFCGLCQIICPGKAIEVNKKDKNLTFDMEKCIYCGKCLKVCPTSAWSGDPGFIVSFGGLYGNRITVGKRLLPLIFSTDILYKIIDATLTFFEENARKGERFANTLDRVGWHLLEKELKEVL</sequence>
<dbReference type="Gene3D" id="3.30.413.10">
    <property type="entry name" value="Sulfite Reductase Hemoprotein, domain 1"/>
    <property type="match status" value="1"/>
</dbReference>
<keyword evidence="7" id="KW-0411">Iron-sulfur</keyword>
<dbReference type="Gene3D" id="3.30.70.20">
    <property type="match status" value="1"/>
</dbReference>
<feature type="domain" description="4Fe-4S ferredoxin-type" evidence="8">
    <location>
        <begin position="188"/>
        <end position="217"/>
    </location>
</feature>
<evidence type="ECO:0000259" key="8">
    <source>
        <dbReference type="PROSITE" id="PS51379"/>
    </source>
</evidence>
<dbReference type="Pfam" id="PF00037">
    <property type="entry name" value="Fer4"/>
    <property type="match status" value="1"/>
</dbReference>
<evidence type="ECO:0000256" key="6">
    <source>
        <dbReference type="ARBA" id="ARBA00023004"/>
    </source>
</evidence>
<keyword evidence="3" id="KW-0349">Heme</keyword>
<dbReference type="PROSITE" id="PS00365">
    <property type="entry name" value="NIR_SIR"/>
    <property type="match status" value="1"/>
</dbReference>
<keyword evidence="5" id="KW-0560">Oxidoreductase</keyword>
<dbReference type="InterPro" id="IPR036136">
    <property type="entry name" value="Nit/Sulf_reduc_fer-like_dom_sf"/>
</dbReference>
<organism evidence="9 10">
    <name type="scientific">Pectinatus haikarae</name>
    <dbReference type="NCBI Taxonomy" id="349096"/>
    <lineage>
        <taxon>Bacteria</taxon>
        <taxon>Bacillati</taxon>
        <taxon>Bacillota</taxon>
        <taxon>Negativicutes</taxon>
        <taxon>Selenomonadales</taxon>
        <taxon>Selenomonadaceae</taxon>
        <taxon>Pectinatus</taxon>
    </lineage>
</organism>
<keyword evidence="10" id="KW-1185">Reference proteome</keyword>
<dbReference type="InterPro" id="IPR045854">
    <property type="entry name" value="NO2/SO3_Rdtase_4Fe4S_sf"/>
</dbReference>
<evidence type="ECO:0000256" key="3">
    <source>
        <dbReference type="ARBA" id="ARBA00022617"/>
    </source>
</evidence>
<dbReference type="Gene3D" id="3.30.70.3340">
    <property type="match status" value="1"/>
</dbReference>
<dbReference type="PROSITE" id="PS51379">
    <property type="entry name" value="4FE4S_FER_2"/>
    <property type="match status" value="2"/>
</dbReference>